<feature type="compositionally biased region" description="Polar residues" evidence="2">
    <location>
        <begin position="248"/>
        <end position="263"/>
    </location>
</feature>
<protein>
    <recommendedName>
        <fullName evidence="7">Piwi domain-containing protein</fullName>
    </recommendedName>
</protein>
<dbReference type="InterPro" id="IPR012337">
    <property type="entry name" value="RNaseH-like_sf"/>
</dbReference>
<feature type="compositionally biased region" description="Low complexity" evidence="2">
    <location>
        <begin position="233"/>
        <end position="242"/>
    </location>
</feature>
<dbReference type="Pfam" id="PF02171">
    <property type="entry name" value="Piwi"/>
    <property type="match status" value="1"/>
</dbReference>
<dbReference type="AlphaFoldDB" id="A0A1B0F9L7"/>
<dbReference type="InterPro" id="IPR003165">
    <property type="entry name" value="Piwi"/>
</dbReference>
<feature type="region of interest" description="Disordered" evidence="2">
    <location>
        <begin position="213"/>
        <end position="279"/>
    </location>
</feature>
<feature type="compositionally biased region" description="Basic residues" evidence="2">
    <location>
        <begin position="148"/>
        <end position="168"/>
    </location>
</feature>
<name>A0A1B0F9L7_GLOMM</name>
<dbReference type="GO" id="GO:0005737">
    <property type="term" value="C:cytoplasm"/>
    <property type="evidence" value="ECO:0007669"/>
    <property type="project" value="UniProtKB-ARBA"/>
</dbReference>
<dbReference type="InterPro" id="IPR003100">
    <property type="entry name" value="PAZ_dom"/>
</dbReference>
<dbReference type="Pfam" id="PF16486">
    <property type="entry name" value="ArgoN"/>
    <property type="match status" value="1"/>
</dbReference>
<dbReference type="PROSITE" id="PS50821">
    <property type="entry name" value="PAZ"/>
    <property type="match status" value="1"/>
</dbReference>
<feature type="compositionally biased region" description="Polar residues" evidence="2">
    <location>
        <begin position="303"/>
        <end position="338"/>
    </location>
</feature>
<feature type="compositionally biased region" description="Polar residues" evidence="2">
    <location>
        <begin position="107"/>
        <end position="143"/>
    </location>
</feature>
<dbReference type="GO" id="GO:0034587">
    <property type="term" value="P:piRNA processing"/>
    <property type="evidence" value="ECO:0007669"/>
    <property type="project" value="UniProtKB-ARBA"/>
</dbReference>
<organism evidence="5 6">
    <name type="scientific">Glossina morsitans morsitans</name>
    <name type="common">Savannah tsetse fly</name>
    <dbReference type="NCBI Taxonomy" id="37546"/>
    <lineage>
        <taxon>Eukaryota</taxon>
        <taxon>Metazoa</taxon>
        <taxon>Ecdysozoa</taxon>
        <taxon>Arthropoda</taxon>
        <taxon>Hexapoda</taxon>
        <taxon>Insecta</taxon>
        <taxon>Pterygota</taxon>
        <taxon>Neoptera</taxon>
        <taxon>Endopterygota</taxon>
        <taxon>Diptera</taxon>
        <taxon>Brachycera</taxon>
        <taxon>Muscomorpha</taxon>
        <taxon>Hippoboscoidea</taxon>
        <taxon>Glossinidae</taxon>
        <taxon>Glossina</taxon>
    </lineage>
</organism>
<evidence type="ECO:0000259" key="3">
    <source>
        <dbReference type="PROSITE" id="PS50821"/>
    </source>
</evidence>
<feature type="compositionally biased region" description="Basic and acidic residues" evidence="2">
    <location>
        <begin position="90"/>
        <end position="105"/>
    </location>
</feature>
<dbReference type="SMART" id="SM01163">
    <property type="entry name" value="DUF1785"/>
    <property type="match status" value="1"/>
</dbReference>
<reference evidence="5" key="1">
    <citation type="submission" date="2020-05" db="UniProtKB">
        <authorList>
            <consortium name="EnsemblMetazoa"/>
        </authorList>
    </citation>
    <scope>IDENTIFICATION</scope>
    <source>
        <strain evidence="5">Yale</strain>
    </source>
</reference>
<dbReference type="InterPro" id="IPR032472">
    <property type="entry name" value="ArgoL2"/>
</dbReference>
<dbReference type="PROSITE" id="PS50822">
    <property type="entry name" value="PIWI"/>
    <property type="match status" value="1"/>
</dbReference>
<feature type="domain" description="PAZ" evidence="3">
    <location>
        <begin position="551"/>
        <end position="663"/>
    </location>
</feature>
<feature type="domain" description="Piwi" evidence="4">
    <location>
        <begin position="826"/>
        <end position="1114"/>
    </location>
</feature>
<dbReference type="Pfam" id="PF16487">
    <property type="entry name" value="ArgoMid"/>
    <property type="match status" value="1"/>
</dbReference>
<dbReference type="Proteomes" id="UP000092444">
    <property type="component" value="Unassembled WGS sequence"/>
</dbReference>
<dbReference type="EMBL" id="CCAG010001572">
    <property type="status" value="NOT_ANNOTATED_CDS"/>
    <property type="molecule type" value="Genomic_DNA"/>
</dbReference>
<dbReference type="Gene3D" id="3.30.420.10">
    <property type="entry name" value="Ribonuclease H-like superfamily/Ribonuclease H"/>
    <property type="match status" value="1"/>
</dbReference>
<dbReference type="SUPFAM" id="SSF53098">
    <property type="entry name" value="Ribonuclease H-like"/>
    <property type="match status" value="1"/>
</dbReference>
<evidence type="ECO:0000313" key="6">
    <source>
        <dbReference type="Proteomes" id="UP000092444"/>
    </source>
</evidence>
<dbReference type="SUPFAM" id="SSF101690">
    <property type="entry name" value="PAZ domain"/>
    <property type="match status" value="1"/>
</dbReference>
<dbReference type="GO" id="GO:0004521">
    <property type="term" value="F:RNA endonuclease activity"/>
    <property type="evidence" value="ECO:0007669"/>
    <property type="project" value="UniProtKB-ARBA"/>
</dbReference>
<dbReference type="InterPro" id="IPR036085">
    <property type="entry name" value="PAZ_dom_sf"/>
</dbReference>
<dbReference type="GO" id="GO:0003723">
    <property type="term" value="F:RNA binding"/>
    <property type="evidence" value="ECO:0007669"/>
    <property type="project" value="InterPro"/>
</dbReference>
<dbReference type="Gene3D" id="2.170.260.10">
    <property type="entry name" value="paz domain"/>
    <property type="match status" value="1"/>
</dbReference>
<proteinExistence type="inferred from homology"/>
<dbReference type="Pfam" id="PF08699">
    <property type="entry name" value="ArgoL1"/>
    <property type="match status" value="1"/>
</dbReference>
<dbReference type="PANTHER" id="PTHR22891">
    <property type="entry name" value="EUKARYOTIC TRANSLATION INITIATION FACTOR 2C"/>
    <property type="match status" value="1"/>
</dbReference>
<comment type="similarity">
    <text evidence="1">Belongs to the argonaute family.</text>
</comment>
<feature type="compositionally biased region" description="Basic and acidic residues" evidence="2">
    <location>
        <begin position="14"/>
        <end position="37"/>
    </location>
</feature>
<dbReference type="Pfam" id="PF16488">
    <property type="entry name" value="ArgoL2"/>
    <property type="match status" value="1"/>
</dbReference>
<dbReference type="InterPro" id="IPR032474">
    <property type="entry name" value="Argonaute_N"/>
</dbReference>
<feature type="region of interest" description="Disordered" evidence="2">
    <location>
        <begin position="1"/>
        <end position="169"/>
    </location>
</feature>
<dbReference type="InterPro" id="IPR032473">
    <property type="entry name" value="Argonaute_Mid_dom"/>
</dbReference>
<evidence type="ECO:0000313" key="5">
    <source>
        <dbReference type="EnsemblMetazoa" id="GMOY000183-PA"/>
    </source>
</evidence>
<dbReference type="VEuPathDB" id="VectorBase:GMOY000183"/>
<sequence length="1115" mass="126639">MENKRKTSQTKVNQESKDNARNEKQPLRPRQRGRDNQDSQQGQNRSKSGGRGSQKSPKQQWKEEVCEYQQKVGEEHESDAVNRVRHKHDNRGESRSSRKCLERANWDISQEQPSLQTARVPSAKQTQPGNDDWQLQQTRMEQSQQNKQRMRPPNRPKPRSKRRRRLGFKKYFGSVDEGQFIAGAGRGRGRIRQQQAESGGWNLQQIGQFMAGAGRGRGRMRQQQPESGDWNLQQIGQSQSQQTKEKVSPQSCQPTIQQDTTANGVGHRQGGGEHWGAKRRFGGADQEEYTEGAWGGQHIRPQQPGSGDWNMQQTGKGQTPQNRQKVSPNQKASGTCNSSVEESVPAYKTISCAGIQRGTIGRRGVCEVNYLRMNIDKMPDVAYHYDVSIKPDRPKKFLRPVFDQCQKQHFGNFAMAFDGSKSCYALQLLPKKSYEFFIDVVDGATRTKTFEIQIKETGVPEVDLASLRSYHNERVFDKPMRALQALEVVLASNNHALGIRCGRSFYRKPDEYYDLGDGYEMYTGIYQAAILGEVPLLNVDISHKSFPKPQSLVQCLKDYKIDPRYTMEDNRTRKFIQQFLKGICITYTPPPSFGALPKIYKVLDIDDEPARITFTMDDGKETTVKDYFTAKGCLLQYPSLNCIKAGTKKREMSLPMEFCSVAENQVLNDGSMQVKKMTKYAATSTDERKNKIMNLLTHFCHNQNPTIRAFGIQLGSNFIKINFRLLSPPDLEYYGGKTVRPCDGAWQVTNAKFLESAKVQRGHKWAIIYENKGKRSINVHVIMEFKKTLQRISQDFGVRLADQCEVTDFHDIERTLESFAGKGYALVVVIIPSCGASYSMIKQNAELRVGILTQCIKEKTVSRACTDMSIMRNLMLKLNAKLNGTNHKVAEEKEAGLRKLLQSVRNAMFIGADVTHPSPDQRHIPSVVGVAASHDAHGACYNTQYRLQKSTVENIEDMKSIIADVLDVYKNYQGRYPDHIIYYRDGVSDGQLPIVRREELRGIRHACAQLVRVYLFGKGGRDFNNVAPGTVVDQYIVHPNEKQFFLVSHKAVQGTARPTRYNIIEDDANFDIDLLQKLTYNMCHMFPRCNMAVSYPAPVYLAHLVAFRGRVYLDG</sequence>
<feature type="region of interest" description="Disordered" evidence="2">
    <location>
        <begin position="295"/>
        <end position="338"/>
    </location>
</feature>
<dbReference type="EnsemblMetazoa" id="GMOY000183-RA">
    <property type="protein sequence ID" value="GMOY000183-PA"/>
    <property type="gene ID" value="GMOY000183"/>
</dbReference>
<evidence type="ECO:0008006" key="7">
    <source>
        <dbReference type="Google" id="ProtNLM"/>
    </source>
</evidence>
<feature type="compositionally biased region" description="Basic and acidic residues" evidence="2">
    <location>
        <begin position="72"/>
        <end position="82"/>
    </location>
</feature>
<feature type="compositionally biased region" description="Low complexity" evidence="2">
    <location>
        <begin position="39"/>
        <end position="59"/>
    </location>
</feature>
<dbReference type="GO" id="GO:0035194">
    <property type="term" value="P:regulatory ncRNA-mediated post-transcriptional gene silencing"/>
    <property type="evidence" value="ECO:0007669"/>
    <property type="project" value="UniProtKB-ARBA"/>
</dbReference>
<evidence type="ECO:0000256" key="2">
    <source>
        <dbReference type="SAM" id="MobiDB-lite"/>
    </source>
</evidence>
<dbReference type="Pfam" id="PF02170">
    <property type="entry name" value="PAZ"/>
    <property type="match status" value="1"/>
</dbReference>
<dbReference type="Gene3D" id="3.40.50.2300">
    <property type="match status" value="1"/>
</dbReference>
<evidence type="ECO:0000256" key="1">
    <source>
        <dbReference type="RuleBase" id="RU361178"/>
    </source>
</evidence>
<dbReference type="STRING" id="37546.A0A1B0F9L7"/>
<dbReference type="SMART" id="SM00950">
    <property type="entry name" value="Piwi"/>
    <property type="match status" value="1"/>
</dbReference>
<dbReference type="InterPro" id="IPR036397">
    <property type="entry name" value="RNaseH_sf"/>
</dbReference>
<dbReference type="CDD" id="cd02846">
    <property type="entry name" value="PAZ_argonaute_like"/>
    <property type="match status" value="1"/>
</dbReference>
<dbReference type="SMART" id="SM00949">
    <property type="entry name" value="PAZ"/>
    <property type="match status" value="1"/>
</dbReference>
<dbReference type="InterPro" id="IPR014811">
    <property type="entry name" value="ArgoL1"/>
</dbReference>
<accession>A0A1B0F9L7</accession>
<keyword evidence="6" id="KW-1185">Reference proteome</keyword>
<evidence type="ECO:0000259" key="4">
    <source>
        <dbReference type="PROSITE" id="PS50822"/>
    </source>
</evidence>